<dbReference type="GO" id="GO:0048024">
    <property type="term" value="P:regulation of mRNA splicing, via spliceosome"/>
    <property type="evidence" value="ECO:0007669"/>
    <property type="project" value="TreeGrafter"/>
</dbReference>
<feature type="compositionally biased region" description="Polar residues" evidence="1">
    <location>
        <begin position="975"/>
        <end position="985"/>
    </location>
</feature>
<reference evidence="2 3" key="1">
    <citation type="journal article" date="2024" name="BMC Genomics">
        <title>Genome assembly of redclaw crayfish (Cherax quadricarinatus) provides insights into its immune adaptation and hypoxia tolerance.</title>
        <authorList>
            <person name="Liu Z."/>
            <person name="Zheng J."/>
            <person name="Li H."/>
            <person name="Fang K."/>
            <person name="Wang S."/>
            <person name="He J."/>
            <person name="Zhou D."/>
            <person name="Weng S."/>
            <person name="Chi M."/>
            <person name="Gu Z."/>
            <person name="He J."/>
            <person name="Li F."/>
            <person name="Wang M."/>
        </authorList>
    </citation>
    <scope>NUCLEOTIDE SEQUENCE [LARGE SCALE GENOMIC DNA]</scope>
    <source>
        <strain evidence="2">ZL_2023a</strain>
    </source>
</reference>
<feature type="compositionally biased region" description="Low complexity" evidence="1">
    <location>
        <begin position="1106"/>
        <end position="1139"/>
    </location>
</feature>
<feature type="region of interest" description="Disordered" evidence="1">
    <location>
        <begin position="1026"/>
        <end position="1191"/>
    </location>
</feature>
<evidence type="ECO:0000256" key="1">
    <source>
        <dbReference type="SAM" id="MobiDB-lite"/>
    </source>
</evidence>
<feature type="compositionally biased region" description="Basic residues" evidence="1">
    <location>
        <begin position="1056"/>
        <end position="1081"/>
    </location>
</feature>
<feature type="compositionally biased region" description="Basic residues" evidence="1">
    <location>
        <begin position="1173"/>
        <end position="1191"/>
    </location>
</feature>
<dbReference type="PANTHER" id="PTHR46528:SF1">
    <property type="entry name" value="PROTEIN SON"/>
    <property type="match status" value="1"/>
</dbReference>
<feature type="region of interest" description="Disordered" evidence="1">
    <location>
        <begin position="829"/>
        <end position="873"/>
    </location>
</feature>
<comment type="caution">
    <text evidence="2">The sequence shown here is derived from an EMBL/GenBank/DDBJ whole genome shotgun (WGS) entry which is preliminary data.</text>
</comment>
<dbReference type="EMBL" id="JARKIK010000026">
    <property type="protein sequence ID" value="KAK8743014.1"/>
    <property type="molecule type" value="Genomic_DNA"/>
</dbReference>
<feature type="region of interest" description="Disordered" evidence="1">
    <location>
        <begin position="899"/>
        <end position="929"/>
    </location>
</feature>
<feature type="compositionally biased region" description="Basic and acidic residues" evidence="1">
    <location>
        <begin position="753"/>
        <end position="774"/>
    </location>
</feature>
<dbReference type="PANTHER" id="PTHR46528">
    <property type="entry name" value="PROTEIN SON"/>
    <property type="match status" value="1"/>
</dbReference>
<feature type="region of interest" description="Disordered" evidence="1">
    <location>
        <begin position="616"/>
        <end position="638"/>
    </location>
</feature>
<keyword evidence="3" id="KW-1185">Reference proteome</keyword>
<accession>A0AAW0XTJ7</accession>
<name>A0AAW0XTJ7_CHEQU</name>
<feature type="compositionally biased region" description="Basic residues" evidence="1">
    <location>
        <begin position="1089"/>
        <end position="1105"/>
    </location>
</feature>
<organism evidence="2 3">
    <name type="scientific">Cherax quadricarinatus</name>
    <name type="common">Australian red claw crayfish</name>
    <dbReference type="NCBI Taxonomy" id="27406"/>
    <lineage>
        <taxon>Eukaryota</taxon>
        <taxon>Metazoa</taxon>
        <taxon>Ecdysozoa</taxon>
        <taxon>Arthropoda</taxon>
        <taxon>Crustacea</taxon>
        <taxon>Multicrustacea</taxon>
        <taxon>Malacostraca</taxon>
        <taxon>Eumalacostraca</taxon>
        <taxon>Eucarida</taxon>
        <taxon>Decapoda</taxon>
        <taxon>Pleocyemata</taxon>
        <taxon>Astacidea</taxon>
        <taxon>Parastacoidea</taxon>
        <taxon>Parastacidae</taxon>
        <taxon>Cherax</taxon>
    </lineage>
</organism>
<feature type="compositionally biased region" description="Polar residues" evidence="1">
    <location>
        <begin position="619"/>
        <end position="638"/>
    </location>
</feature>
<evidence type="ECO:0000313" key="3">
    <source>
        <dbReference type="Proteomes" id="UP001445076"/>
    </source>
</evidence>
<sequence length="1191" mass="133646">MSTNVICENEMLKRKVYKIELDNIAQQKRLQQLEKMVMELTCNRASSHVLDSHHHPPFNKSLSKDKCVEITEGISEKEKLFGRASEEFEQECMNNSDQLSGDVASLMEEFDRKGRENGIIYGMAISSSVADSEDLAETRSMDNMTTLYPTPSDSYAENVCRSPLPSLLTPSYHQSENSNINNYSYDSEPLISPQLCLTTPVLLTTEALREVEKHQDLYQENFNCEKKINEQIPCICSDTKSFELPTSTLEGKPVKKPAVTLALGSKVTPFSNLLAGLRQASNQVQHNGFTKNYCLTKGDKFVNSLHDTVSKNLHFVRPSGFSSPSSSVSGRICKWNHSLRLPLLSPLTGSHCSDLETHASDEEDLVVDEVVSFSMTGGNRHRSESFSSITGPCVPPDLLMDTGKACGELGIRLREVKEEEEEEEDDDLENNILLENALVPSEDADTPTLKAEHDQCVEMKLNLISEEVAIEPEEEWIEDFEVSNPGKELGTITSQVIDETLQTNKIRYADGKDVKLPAGSIVLAVVNESGSLVPLPQLQVDPQTLSRAVTMDAHENLIDEEVDIETVTEKTPVLEAGDLDSLLAQFEASEAVNKSGDNSESLNKRKEIWRSKPIGTVASMPSGQRPSGSGHVLSQVSPTHQNIKDALPKEIIEKIKASTKRKSTQMLSEPLVVRKGRGVKQQDASHPHTKALRSVSQPIPQNAPDLRVPPPLDHDYCFSPEKLKKNKQNENYSNTSEVLFNKLPEYYTTIPRRDIKPSLSSEDSHDDGGKKDSGVESGDVSDASVETEERRKEGKDSRNSQGEWNDRQNEDINGYKNEVYNKLPAYMTDIGNSKPKDEIEEDINNIGEEKGDENSNKEKERISENSDKEKGEEKMINVKPVVKLIKRKLNLLEYRQRIRSAQSSCCPSPTPTDNIQDTSSSIPLPVSDLAGKMENIKTDNVEHKQMEECENNSNGHAVTEEDTEEGELKGDSDQETSVKPGSGNVSAECVKDFPYGVAKSSSSIEIKTLEKSLSVITSFYNSSASVNYSRRWKSSSHTSSSRRWSSSSRSCSRSPTHSKKRTSRNRRSSRGKRKRTHRHSQSSRSPHSSSRRRWSRSRSHSRSRSRSSSSNGNSSCSSSRSRSRSSPFKSRSRWSYSHRFSSRERRRYHSRSRSRSSSRYSRVSRSRSPVWRSSRRSRSPHYRLPIRPRRP</sequence>
<dbReference type="GO" id="GO:0051726">
    <property type="term" value="P:regulation of cell cycle"/>
    <property type="evidence" value="ECO:0007669"/>
    <property type="project" value="InterPro"/>
</dbReference>
<evidence type="ECO:0000313" key="2">
    <source>
        <dbReference type="EMBL" id="KAK8743014.1"/>
    </source>
</evidence>
<feature type="non-terminal residue" evidence="2">
    <location>
        <position position="1191"/>
    </location>
</feature>
<gene>
    <name evidence="2" type="ORF">OTU49_001488</name>
</gene>
<dbReference type="GO" id="GO:0003723">
    <property type="term" value="F:RNA binding"/>
    <property type="evidence" value="ECO:0007669"/>
    <property type="project" value="InterPro"/>
</dbReference>
<dbReference type="Proteomes" id="UP001445076">
    <property type="component" value="Unassembled WGS sequence"/>
</dbReference>
<feature type="compositionally biased region" description="Basic and acidic residues" evidence="1">
    <location>
        <begin position="847"/>
        <end position="873"/>
    </location>
</feature>
<feature type="compositionally biased region" description="Low complexity" evidence="1">
    <location>
        <begin position="1035"/>
        <end position="1055"/>
    </location>
</feature>
<feature type="compositionally biased region" description="Basic residues" evidence="1">
    <location>
        <begin position="1144"/>
        <end position="1156"/>
    </location>
</feature>
<protein>
    <submittedName>
        <fullName evidence="2">Uncharacterized protein</fullName>
    </submittedName>
</protein>
<feature type="compositionally biased region" description="Basic and acidic residues" evidence="1">
    <location>
        <begin position="787"/>
        <end position="810"/>
    </location>
</feature>
<feature type="compositionally biased region" description="Polar residues" evidence="1">
    <location>
        <begin position="899"/>
        <end position="922"/>
    </location>
</feature>
<dbReference type="InterPro" id="IPR032922">
    <property type="entry name" value="SON"/>
</dbReference>
<feature type="region of interest" description="Disordered" evidence="1">
    <location>
        <begin position="676"/>
        <end position="731"/>
    </location>
</feature>
<feature type="region of interest" description="Disordered" evidence="1">
    <location>
        <begin position="753"/>
        <end position="811"/>
    </location>
</feature>
<feature type="region of interest" description="Disordered" evidence="1">
    <location>
        <begin position="943"/>
        <end position="990"/>
    </location>
</feature>
<proteinExistence type="predicted"/>
<feature type="compositionally biased region" description="Low complexity" evidence="1">
    <location>
        <begin position="1157"/>
        <end position="1172"/>
    </location>
</feature>
<dbReference type="AlphaFoldDB" id="A0AAW0XTJ7"/>